<dbReference type="CDD" id="cd00211">
    <property type="entry name" value="PTS_IIA_fru"/>
    <property type="match status" value="1"/>
</dbReference>
<keyword evidence="6" id="KW-0418">Kinase</keyword>
<dbReference type="InterPro" id="IPR051351">
    <property type="entry name" value="Ascorbate-PTS_EIIA_comp"/>
</dbReference>
<name>A0A0A3B6X2_9PAST</name>
<dbReference type="GO" id="GO:0009401">
    <property type="term" value="P:phosphoenolpyruvate-dependent sugar phosphotransferase system"/>
    <property type="evidence" value="ECO:0007669"/>
    <property type="project" value="UniProtKB-KW"/>
</dbReference>
<feature type="domain" description="PTS EIIA type-2" evidence="7">
    <location>
        <begin position="4"/>
        <end position="146"/>
    </location>
</feature>
<dbReference type="OrthoDB" id="1634238at2"/>
<dbReference type="AlphaFoldDB" id="A0A0A3B6X2"/>
<gene>
    <name evidence="8" type="primary">cmtB</name>
    <name evidence="8" type="ORF">OA57_12095</name>
</gene>
<keyword evidence="2" id="KW-0813">Transport</keyword>
<evidence type="ECO:0000256" key="5">
    <source>
        <dbReference type="ARBA" id="ARBA00022683"/>
    </source>
</evidence>
<dbReference type="RefSeq" id="WP_034618239.1">
    <property type="nucleotide sequence ID" value="NZ_JSUM01000032.1"/>
</dbReference>
<comment type="caution">
    <text evidence="8">The sequence shown here is derived from an EMBL/GenBank/DDBJ whole genome shotgun (WGS) entry which is preliminary data.</text>
</comment>
<dbReference type="Pfam" id="PF00359">
    <property type="entry name" value="PTS_EIIA_2"/>
    <property type="match status" value="1"/>
</dbReference>
<dbReference type="PANTHER" id="PTHR36203:SF4">
    <property type="entry name" value="MANNITOL-SPECIFIC CRYPTIC PHOSPHOTRANSFERASE ENZYME IIA COMPONENT"/>
    <property type="match status" value="1"/>
</dbReference>
<keyword evidence="9" id="KW-1185">Reference proteome</keyword>
<dbReference type="InterPro" id="IPR016152">
    <property type="entry name" value="PTrfase/Anion_transptr"/>
</dbReference>
<keyword evidence="4" id="KW-0808">Transferase</keyword>
<evidence type="ECO:0000256" key="3">
    <source>
        <dbReference type="ARBA" id="ARBA00022490"/>
    </source>
</evidence>
<evidence type="ECO:0000256" key="1">
    <source>
        <dbReference type="ARBA" id="ARBA00004496"/>
    </source>
</evidence>
<dbReference type="PROSITE" id="PS00372">
    <property type="entry name" value="PTS_EIIA_TYPE_2_HIS"/>
    <property type="match status" value="1"/>
</dbReference>
<dbReference type="STRING" id="505317.OA57_12095"/>
<protein>
    <submittedName>
        <fullName evidence="8">PTS system mannitol-specific transporter subunit IIA</fullName>
    </submittedName>
</protein>
<dbReference type="SUPFAM" id="SSF55804">
    <property type="entry name" value="Phoshotransferase/anion transport protein"/>
    <property type="match status" value="1"/>
</dbReference>
<dbReference type="PROSITE" id="PS51094">
    <property type="entry name" value="PTS_EIIA_TYPE_2"/>
    <property type="match status" value="1"/>
</dbReference>
<evidence type="ECO:0000256" key="4">
    <source>
        <dbReference type="ARBA" id="ARBA00022679"/>
    </source>
</evidence>
<keyword evidence="5" id="KW-0598">Phosphotransferase system</keyword>
<dbReference type="Proteomes" id="UP000030380">
    <property type="component" value="Unassembled WGS sequence"/>
</dbReference>
<dbReference type="InterPro" id="IPR002178">
    <property type="entry name" value="PTS_EIIA_type-2_dom"/>
</dbReference>
<evidence type="ECO:0000313" key="8">
    <source>
        <dbReference type="EMBL" id="KGQ69349.1"/>
    </source>
</evidence>
<comment type="subcellular location">
    <subcellularLocation>
        <location evidence="1">Cytoplasm</location>
    </subcellularLocation>
</comment>
<evidence type="ECO:0000256" key="6">
    <source>
        <dbReference type="ARBA" id="ARBA00022777"/>
    </source>
</evidence>
<keyword evidence="3" id="KW-0963">Cytoplasm</keyword>
<organism evidence="8 9">
    <name type="scientific">Chelonobacter oris</name>
    <dbReference type="NCBI Taxonomy" id="505317"/>
    <lineage>
        <taxon>Bacteria</taxon>
        <taxon>Pseudomonadati</taxon>
        <taxon>Pseudomonadota</taxon>
        <taxon>Gammaproteobacteria</taxon>
        <taxon>Pasteurellales</taxon>
        <taxon>Pasteurellaceae</taxon>
        <taxon>Chelonobacter</taxon>
    </lineage>
</organism>
<dbReference type="GO" id="GO:0005737">
    <property type="term" value="C:cytoplasm"/>
    <property type="evidence" value="ECO:0007669"/>
    <property type="project" value="UniProtKB-SubCell"/>
</dbReference>
<evidence type="ECO:0000313" key="9">
    <source>
        <dbReference type="Proteomes" id="UP000030380"/>
    </source>
</evidence>
<accession>A0A0A3B6X2</accession>
<dbReference type="GO" id="GO:0016301">
    <property type="term" value="F:kinase activity"/>
    <property type="evidence" value="ECO:0007669"/>
    <property type="project" value="UniProtKB-KW"/>
</dbReference>
<proteinExistence type="predicted"/>
<dbReference type="Gene3D" id="3.40.930.10">
    <property type="entry name" value="Mannitol-specific EII, Chain A"/>
    <property type="match status" value="1"/>
</dbReference>
<evidence type="ECO:0000256" key="2">
    <source>
        <dbReference type="ARBA" id="ARBA00022448"/>
    </source>
</evidence>
<reference evidence="8 9" key="1">
    <citation type="submission" date="2014-11" db="EMBL/GenBank/DDBJ databases">
        <title>Draft genome sequence of Chelonobacter oris 1662T, associated with respiratory disease in Hermann's Tortoises.</title>
        <authorList>
            <person name="Kudirkiene E."/>
            <person name="Hansen M.J."/>
            <person name="Bojesen A.M."/>
        </authorList>
    </citation>
    <scope>NUCLEOTIDE SEQUENCE [LARGE SCALE GENOMIC DNA]</scope>
    <source>
        <strain evidence="8 9">1662</strain>
    </source>
</reference>
<dbReference type="PANTHER" id="PTHR36203">
    <property type="entry name" value="ASCORBATE-SPECIFIC PTS SYSTEM EIIA COMPONENT"/>
    <property type="match status" value="1"/>
</dbReference>
<sequence length="146" mass="16160">MLKSYLPLSHIRQVECVSDWQDAVKQCAQPLLQENLIEARYLARILALYDEIGPYFVIAPQIAMPHARPEDGALAQALSLLVVKQGVDFGSENDPVKLVILLAAKDNHTHLEMLAAVAELLSDESAVDEMIRATDIETIAAIAHRY</sequence>
<dbReference type="EMBL" id="JSUM01000032">
    <property type="protein sequence ID" value="KGQ69349.1"/>
    <property type="molecule type" value="Genomic_DNA"/>
</dbReference>
<evidence type="ECO:0000259" key="7">
    <source>
        <dbReference type="PROSITE" id="PS51094"/>
    </source>
</evidence>